<evidence type="ECO:0000313" key="3">
    <source>
        <dbReference type="EMBL" id="MDR7333698.1"/>
    </source>
</evidence>
<evidence type="ECO:0000256" key="1">
    <source>
        <dbReference type="SAM" id="SignalP"/>
    </source>
</evidence>
<dbReference type="Proteomes" id="UP001180825">
    <property type="component" value="Unassembled WGS sequence"/>
</dbReference>
<feature type="chain" id="PRO_5045567202" description="CHRD domain-containing protein" evidence="1">
    <location>
        <begin position="23"/>
        <end position="194"/>
    </location>
</feature>
<proteinExistence type="predicted"/>
<evidence type="ECO:0000259" key="2">
    <source>
        <dbReference type="SMART" id="SM00754"/>
    </source>
</evidence>
<dbReference type="Pfam" id="PF07452">
    <property type="entry name" value="CHRD"/>
    <property type="match status" value="1"/>
</dbReference>
<sequence length="194" mass="19613">MRLASSTLLSATLLLASATASAHTTYFAGSFSAEALGATGSGTLALEYDSDGHTLLIQATWAGLSGLTTNAHIHCCTAAPNTGTAGVALADGGTMLPGFPLGGSAGSYSRIIDLTDPTQYGNTFRTASGGTAAAAEARLISNLASGQAYFNIHTNTFPGGEIRAFVTAVPEPETYALMLAGLGVLALAKRRRPS</sequence>
<dbReference type="InterPro" id="IPR013424">
    <property type="entry name" value="Ice-binding_C"/>
</dbReference>
<gene>
    <name evidence="3" type="ORF">J2X21_002840</name>
</gene>
<dbReference type="RefSeq" id="WP_310329656.1">
    <property type="nucleotide sequence ID" value="NZ_JAVDXV010000005.1"/>
</dbReference>
<comment type="caution">
    <text evidence="3">The sequence shown here is derived from an EMBL/GenBank/DDBJ whole genome shotgun (WGS) entry which is preliminary data.</text>
</comment>
<dbReference type="NCBIfam" id="TIGR02595">
    <property type="entry name" value="PEP_CTERM"/>
    <property type="match status" value="1"/>
</dbReference>
<feature type="signal peptide" evidence="1">
    <location>
        <begin position="1"/>
        <end position="22"/>
    </location>
</feature>
<dbReference type="InterPro" id="IPR010895">
    <property type="entry name" value="CHRD"/>
</dbReference>
<feature type="domain" description="CHRD" evidence="2">
    <location>
        <begin position="29"/>
        <end position="168"/>
    </location>
</feature>
<name>A0ABU2A925_9BURK</name>
<dbReference type="SMART" id="SM00754">
    <property type="entry name" value="CHRD"/>
    <property type="match status" value="1"/>
</dbReference>
<dbReference type="EMBL" id="JAVDXV010000005">
    <property type="protein sequence ID" value="MDR7333698.1"/>
    <property type="molecule type" value="Genomic_DNA"/>
</dbReference>
<organism evidence="3 4">
    <name type="scientific">Roseateles asaccharophilus</name>
    <dbReference type="NCBI Taxonomy" id="582607"/>
    <lineage>
        <taxon>Bacteria</taxon>
        <taxon>Pseudomonadati</taxon>
        <taxon>Pseudomonadota</taxon>
        <taxon>Betaproteobacteria</taxon>
        <taxon>Burkholderiales</taxon>
        <taxon>Sphaerotilaceae</taxon>
        <taxon>Roseateles</taxon>
    </lineage>
</organism>
<keyword evidence="1" id="KW-0732">Signal</keyword>
<protein>
    <recommendedName>
        <fullName evidence="2">CHRD domain-containing protein</fullName>
    </recommendedName>
</protein>
<evidence type="ECO:0000313" key="4">
    <source>
        <dbReference type="Proteomes" id="UP001180825"/>
    </source>
</evidence>
<dbReference type="Pfam" id="PF07589">
    <property type="entry name" value="PEP-CTERM"/>
    <property type="match status" value="1"/>
</dbReference>
<keyword evidence="4" id="KW-1185">Reference proteome</keyword>
<reference evidence="3 4" key="1">
    <citation type="submission" date="2023-07" db="EMBL/GenBank/DDBJ databases">
        <title>Sorghum-associated microbial communities from plants grown in Nebraska, USA.</title>
        <authorList>
            <person name="Schachtman D."/>
        </authorList>
    </citation>
    <scope>NUCLEOTIDE SEQUENCE [LARGE SCALE GENOMIC DNA]</scope>
    <source>
        <strain evidence="3 4">BE316</strain>
    </source>
</reference>
<accession>A0ABU2A925</accession>